<comment type="caution">
    <text evidence="2">The sequence shown here is derived from an EMBL/GenBank/DDBJ whole genome shotgun (WGS) entry which is preliminary data.</text>
</comment>
<dbReference type="InterPro" id="IPR044925">
    <property type="entry name" value="His-Me_finger_sf"/>
</dbReference>
<feature type="domain" description="HNH nuclease" evidence="1">
    <location>
        <begin position="89"/>
        <end position="132"/>
    </location>
</feature>
<dbReference type="AlphaFoldDB" id="A0A849ACL4"/>
<keyword evidence="2" id="KW-0378">Hydrolase</keyword>
<dbReference type="InterPro" id="IPR044930">
    <property type="entry name" value="Homing_endonuclease_His-Me"/>
</dbReference>
<protein>
    <submittedName>
        <fullName evidence="2">HNH endonuclease</fullName>
    </submittedName>
</protein>
<sequence length="217" mass="23972">MNQSICGVDGCNKPTIARGLCTQHYDRARNVGDVEFGPRRRRRAGMTHAEVFMATRKHLSESGCIEWQGHRSRYNYGIIQSKTFGSRSAHRVALELALGLPIPDDKHVCHRCDNPPCVNPVHLFVGDDSINVADMIAKGRHAHGEGARQAKLKEADVRDILVRYRAGGIGRPALAREYGVSPACIQKITEGKSWKHVSTELARQAMEKVAARLGLEG</sequence>
<keyword evidence="2" id="KW-0540">Nuclease</keyword>
<accession>A0A849ACL4</accession>
<evidence type="ECO:0000313" key="2">
    <source>
        <dbReference type="EMBL" id="NNG36898.1"/>
    </source>
</evidence>
<evidence type="ECO:0000259" key="1">
    <source>
        <dbReference type="Pfam" id="PF13392"/>
    </source>
</evidence>
<keyword evidence="3" id="KW-1185">Reference proteome</keyword>
<dbReference type="Gene3D" id="3.90.75.10">
    <property type="entry name" value="Homing Intron 3 (I-ppo) Encoded Endonuclease, Chain A"/>
    <property type="match status" value="1"/>
</dbReference>
<reference evidence="2 3" key="1">
    <citation type="submission" date="2020-05" db="EMBL/GenBank/DDBJ databases">
        <title>Nakamurella sp. DB0629 isolated from air conditioner.</title>
        <authorList>
            <person name="Kim D.H."/>
            <person name="Kim D.-U."/>
        </authorList>
    </citation>
    <scope>NUCLEOTIDE SEQUENCE [LARGE SCALE GENOMIC DNA]</scope>
    <source>
        <strain evidence="2 3">DB0629</strain>
    </source>
</reference>
<keyword evidence="2" id="KW-0255">Endonuclease</keyword>
<dbReference type="Pfam" id="PF13392">
    <property type="entry name" value="HNH_3"/>
    <property type="match status" value="1"/>
</dbReference>
<dbReference type="GO" id="GO:0004519">
    <property type="term" value="F:endonuclease activity"/>
    <property type="evidence" value="ECO:0007669"/>
    <property type="project" value="UniProtKB-KW"/>
</dbReference>
<proteinExistence type="predicted"/>
<evidence type="ECO:0000313" key="3">
    <source>
        <dbReference type="Proteomes" id="UP000562984"/>
    </source>
</evidence>
<dbReference type="InterPro" id="IPR003615">
    <property type="entry name" value="HNH_nuc"/>
</dbReference>
<dbReference type="RefSeq" id="WP_171200605.1">
    <property type="nucleotide sequence ID" value="NZ_JABEND010000009.1"/>
</dbReference>
<dbReference type="SUPFAM" id="SSF54060">
    <property type="entry name" value="His-Me finger endonucleases"/>
    <property type="match status" value="1"/>
</dbReference>
<gene>
    <name evidence="2" type="ORF">HKD39_14495</name>
</gene>
<name>A0A849ACL4_9ACTN</name>
<dbReference type="EMBL" id="JABEND010000009">
    <property type="protein sequence ID" value="NNG36898.1"/>
    <property type="molecule type" value="Genomic_DNA"/>
</dbReference>
<organism evidence="2 3">
    <name type="scientific">Nakamurella aerolata</name>
    <dbReference type="NCBI Taxonomy" id="1656892"/>
    <lineage>
        <taxon>Bacteria</taxon>
        <taxon>Bacillati</taxon>
        <taxon>Actinomycetota</taxon>
        <taxon>Actinomycetes</taxon>
        <taxon>Nakamurellales</taxon>
        <taxon>Nakamurellaceae</taxon>
        <taxon>Nakamurella</taxon>
    </lineage>
</organism>
<dbReference type="Proteomes" id="UP000562984">
    <property type="component" value="Unassembled WGS sequence"/>
</dbReference>